<dbReference type="RefSeq" id="WP_095264524.1">
    <property type="nucleotide sequence ID" value="NZ_NPBY01000025.1"/>
</dbReference>
<feature type="chain" id="PRO_5039013609" description="Lipoprotein" evidence="2">
    <location>
        <begin position="27"/>
        <end position="377"/>
    </location>
</feature>
<organism evidence="3 4">
    <name type="scientific">Paenibacillus campinasensis</name>
    <dbReference type="NCBI Taxonomy" id="66347"/>
    <lineage>
        <taxon>Bacteria</taxon>
        <taxon>Bacillati</taxon>
        <taxon>Bacillota</taxon>
        <taxon>Bacilli</taxon>
        <taxon>Bacillales</taxon>
        <taxon>Paenibacillaceae</taxon>
        <taxon>Paenibacillus</taxon>
    </lineage>
</organism>
<protein>
    <recommendedName>
        <fullName evidence="5">Lipoprotein</fullName>
    </recommendedName>
</protein>
<dbReference type="Proteomes" id="UP000215596">
    <property type="component" value="Unassembled WGS sequence"/>
</dbReference>
<feature type="compositionally biased region" description="Gly residues" evidence="1">
    <location>
        <begin position="72"/>
        <end position="86"/>
    </location>
</feature>
<evidence type="ECO:0000256" key="1">
    <source>
        <dbReference type="SAM" id="MobiDB-lite"/>
    </source>
</evidence>
<name>A0A268EYF1_9BACL</name>
<proteinExistence type="predicted"/>
<dbReference type="PROSITE" id="PS51257">
    <property type="entry name" value="PROKAR_LIPOPROTEIN"/>
    <property type="match status" value="1"/>
</dbReference>
<sequence length="377" mass="41500">MISHIRGNCLARVAALLLLLIIAACGNLENASVQETSLAAQTEQPSAHIDTINTQALANEEEGSEAVSLGVSEGGSGVREGRGGGSQAKLSEQAVDVVAQMYEALEAGNQPAYLKLADIPEMRHSPAKTQALFDEARKRKPHADRFKLLGKQELDEESRELLDITYGSQAEIVLEELSQGDRHVWIVTIFPDGAKVVDQSTIYPGAYELGRNASIEELVQASILKLIDDRQFLASKHKTPLFTPVQTVALIYQAAQEGNEEAFFAACGGEEGFFAGGRAGDMLEFNQWMSKFGSVLSFPIQELARTHLNAEYTAEYDGRFGPDWHFVAAMDPDDRYAHRGTYWILTPNNDATRYVVREAFTTELDPFLNDAFKAQLR</sequence>
<evidence type="ECO:0000313" key="3">
    <source>
        <dbReference type="EMBL" id="PAD78155.1"/>
    </source>
</evidence>
<evidence type="ECO:0000256" key="2">
    <source>
        <dbReference type="SAM" id="SignalP"/>
    </source>
</evidence>
<feature type="signal peptide" evidence="2">
    <location>
        <begin position="1"/>
        <end position="26"/>
    </location>
</feature>
<reference evidence="3 4" key="1">
    <citation type="submission" date="2017-07" db="EMBL/GenBank/DDBJ databases">
        <title>Isolation and whole genome analysis of endospore-forming bacteria from heroin.</title>
        <authorList>
            <person name="Kalinowski J."/>
            <person name="Ahrens B."/>
            <person name="Al-Dilaimi A."/>
            <person name="Winkler A."/>
            <person name="Wibberg D."/>
            <person name="Schleenbecker U."/>
            <person name="Ruckert C."/>
            <person name="Wolfel R."/>
            <person name="Grass G."/>
        </authorList>
    </citation>
    <scope>NUCLEOTIDE SEQUENCE [LARGE SCALE GENOMIC DNA]</scope>
    <source>
        <strain evidence="3 4">7537-G1</strain>
    </source>
</reference>
<feature type="region of interest" description="Disordered" evidence="1">
    <location>
        <begin position="63"/>
        <end position="87"/>
    </location>
</feature>
<comment type="caution">
    <text evidence="3">The sequence shown here is derived from an EMBL/GenBank/DDBJ whole genome shotgun (WGS) entry which is preliminary data.</text>
</comment>
<dbReference type="AlphaFoldDB" id="A0A268EYF1"/>
<evidence type="ECO:0000313" key="4">
    <source>
        <dbReference type="Proteomes" id="UP000215596"/>
    </source>
</evidence>
<evidence type="ECO:0008006" key="5">
    <source>
        <dbReference type="Google" id="ProtNLM"/>
    </source>
</evidence>
<accession>A0A268EYF1</accession>
<gene>
    <name evidence="3" type="ORF">CHH67_07355</name>
</gene>
<keyword evidence="2" id="KW-0732">Signal</keyword>
<dbReference type="OrthoDB" id="2659980at2"/>
<dbReference type="EMBL" id="NPBY01000025">
    <property type="protein sequence ID" value="PAD78155.1"/>
    <property type="molecule type" value="Genomic_DNA"/>
</dbReference>